<dbReference type="STRING" id="326474.AWB65_01287"/>
<feature type="domain" description="HTH cro/C1-type" evidence="1">
    <location>
        <begin position="47"/>
        <end position="103"/>
    </location>
</feature>
<dbReference type="InterPro" id="IPR010982">
    <property type="entry name" value="Lambda_DNA-bd_dom_sf"/>
</dbReference>
<dbReference type="Proteomes" id="UP000054977">
    <property type="component" value="Unassembled WGS sequence"/>
</dbReference>
<accession>A0A158FVX1</accession>
<dbReference type="InterPro" id="IPR001387">
    <property type="entry name" value="Cro/C1-type_HTH"/>
</dbReference>
<proteinExistence type="predicted"/>
<gene>
    <name evidence="2" type="ORF">AWB65_01287</name>
</gene>
<evidence type="ECO:0000313" key="3">
    <source>
        <dbReference type="Proteomes" id="UP000054977"/>
    </source>
</evidence>
<dbReference type="Gene3D" id="1.10.260.40">
    <property type="entry name" value="lambda repressor-like DNA-binding domains"/>
    <property type="match status" value="1"/>
</dbReference>
<evidence type="ECO:0000259" key="1">
    <source>
        <dbReference type="PROSITE" id="PS50943"/>
    </source>
</evidence>
<dbReference type="PROSITE" id="PS50943">
    <property type="entry name" value="HTH_CROC1"/>
    <property type="match status" value="1"/>
</dbReference>
<dbReference type="SUPFAM" id="SSF47413">
    <property type="entry name" value="lambda repressor-like DNA-binding domains"/>
    <property type="match status" value="1"/>
</dbReference>
<keyword evidence="3" id="KW-1185">Reference proteome</keyword>
<evidence type="ECO:0000313" key="2">
    <source>
        <dbReference type="EMBL" id="SAL23817.1"/>
    </source>
</evidence>
<dbReference type="GO" id="GO:0003677">
    <property type="term" value="F:DNA binding"/>
    <property type="evidence" value="ECO:0007669"/>
    <property type="project" value="InterPro"/>
</dbReference>
<protein>
    <submittedName>
        <fullName evidence="2">XRE family transcriptional regulator</fullName>
    </submittedName>
</protein>
<sequence length="134" mass="15120">MVIVYLSTIMAHMEPTKSLKSPSKGRKVERPLPIPVQRALTKLGDDINRARRRRGLTQQSLAERIGASLNTVKRLESGDPRVQLHFLARALHLFGELQRLNDLLDSGKDDVGLALMDEKLPQRVRTAKKSRNAF</sequence>
<dbReference type="Pfam" id="PF13560">
    <property type="entry name" value="HTH_31"/>
    <property type="match status" value="1"/>
</dbReference>
<dbReference type="AlphaFoldDB" id="A0A158FVX1"/>
<dbReference type="SMART" id="SM00530">
    <property type="entry name" value="HTH_XRE"/>
    <property type="match status" value="1"/>
</dbReference>
<dbReference type="EMBL" id="FCNW02000004">
    <property type="protein sequence ID" value="SAL23817.1"/>
    <property type="molecule type" value="Genomic_DNA"/>
</dbReference>
<organism evidence="2 3">
    <name type="scientific">Caballeronia humi</name>
    <dbReference type="NCBI Taxonomy" id="326474"/>
    <lineage>
        <taxon>Bacteria</taxon>
        <taxon>Pseudomonadati</taxon>
        <taxon>Pseudomonadota</taxon>
        <taxon>Betaproteobacteria</taxon>
        <taxon>Burkholderiales</taxon>
        <taxon>Burkholderiaceae</taxon>
        <taxon>Caballeronia</taxon>
    </lineage>
</organism>
<comment type="caution">
    <text evidence="2">The sequence shown here is derived from an EMBL/GenBank/DDBJ whole genome shotgun (WGS) entry which is preliminary data.</text>
</comment>
<name>A0A158FVX1_9BURK</name>
<reference evidence="2" key="1">
    <citation type="submission" date="2016-01" db="EMBL/GenBank/DDBJ databases">
        <authorList>
            <person name="Peeters C."/>
        </authorList>
    </citation>
    <scope>NUCLEOTIDE SEQUENCE [LARGE SCALE GENOMIC DNA]</scope>
    <source>
        <strain evidence="2">LMG 22934</strain>
    </source>
</reference>
<dbReference type="CDD" id="cd00093">
    <property type="entry name" value="HTH_XRE"/>
    <property type="match status" value="1"/>
</dbReference>
<dbReference type="RefSeq" id="WP_327357439.1">
    <property type="nucleotide sequence ID" value="NZ_FCNW02000004.1"/>
</dbReference>